<dbReference type="InterPro" id="IPR052751">
    <property type="entry name" value="Plant_MAPKKK"/>
</dbReference>
<keyword evidence="9" id="KW-1185">Reference proteome</keyword>
<dbReference type="PANTHER" id="PTHR48011">
    <property type="entry name" value="CCR4-NOT TRANSCRIPTIONAL COMPLEX SUBUNIT CAF120-RELATED"/>
    <property type="match status" value="1"/>
</dbReference>
<evidence type="ECO:0000313" key="9">
    <source>
        <dbReference type="Proteomes" id="UP001497457"/>
    </source>
</evidence>
<feature type="compositionally biased region" description="Polar residues" evidence="6">
    <location>
        <begin position="438"/>
        <end position="454"/>
    </location>
</feature>
<dbReference type="InterPro" id="IPR000719">
    <property type="entry name" value="Prot_kinase_dom"/>
</dbReference>
<evidence type="ECO:0000313" key="8">
    <source>
        <dbReference type="EMBL" id="CAL5022265.1"/>
    </source>
</evidence>
<feature type="binding site" evidence="5">
    <location>
        <position position="36"/>
    </location>
    <ligand>
        <name>ATP</name>
        <dbReference type="ChEBI" id="CHEBI:30616"/>
    </ligand>
</feature>
<dbReference type="PROSITE" id="PS00107">
    <property type="entry name" value="PROTEIN_KINASE_ATP"/>
    <property type="match status" value="1"/>
</dbReference>
<keyword evidence="3" id="KW-0418">Kinase</keyword>
<dbReference type="Proteomes" id="UP001497457">
    <property type="component" value="Chromosome 3rd"/>
</dbReference>
<accession>A0ABC9CLQ7</accession>
<dbReference type="CDD" id="cd06606">
    <property type="entry name" value="STKc_MAPKKK"/>
    <property type="match status" value="1"/>
</dbReference>
<evidence type="ECO:0000256" key="4">
    <source>
        <dbReference type="ARBA" id="ARBA00022840"/>
    </source>
</evidence>
<feature type="region of interest" description="Disordered" evidence="6">
    <location>
        <begin position="355"/>
        <end position="432"/>
    </location>
</feature>
<dbReference type="InterPro" id="IPR017441">
    <property type="entry name" value="Protein_kinase_ATP_BS"/>
</dbReference>
<evidence type="ECO:0000259" key="7">
    <source>
        <dbReference type="PROSITE" id="PS50011"/>
    </source>
</evidence>
<dbReference type="Gene3D" id="1.10.510.10">
    <property type="entry name" value="Transferase(Phosphotransferase) domain 1"/>
    <property type="match status" value="1"/>
</dbReference>
<dbReference type="EMBL" id="OZ075113">
    <property type="protein sequence ID" value="CAL5022265.1"/>
    <property type="molecule type" value="Genomic_DNA"/>
</dbReference>
<feature type="region of interest" description="Disordered" evidence="6">
    <location>
        <begin position="437"/>
        <end position="456"/>
    </location>
</feature>
<dbReference type="Pfam" id="PF00069">
    <property type="entry name" value="Pkinase"/>
    <property type="match status" value="1"/>
</dbReference>
<dbReference type="PANTHER" id="PTHR48011:SF4">
    <property type="entry name" value="MITOGEN-ACTIVATED PROTEIN KINASE KINASE KINASE 19"/>
    <property type="match status" value="1"/>
</dbReference>
<feature type="compositionally biased region" description="Low complexity" evidence="6">
    <location>
        <begin position="407"/>
        <end position="429"/>
    </location>
</feature>
<evidence type="ECO:0000256" key="2">
    <source>
        <dbReference type="ARBA" id="ARBA00022741"/>
    </source>
</evidence>
<dbReference type="InterPro" id="IPR008271">
    <property type="entry name" value="Ser/Thr_kinase_AS"/>
</dbReference>
<keyword evidence="1" id="KW-0808">Transferase</keyword>
<dbReference type="GO" id="GO:0016301">
    <property type="term" value="F:kinase activity"/>
    <property type="evidence" value="ECO:0007669"/>
    <property type="project" value="UniProtKB-KW"/>
</dbReference>
<sequence>MGVTGKWQRGAVIGRGASATVSIATDRRTGGVFAVKSVEIARSGVLQREQSVLSALSSPYVVSCLGADVSAAADGSGQACYDLFLEYAPGGSLADEIKRRGGRCEEAMIRSRAADVLRGLAYVHAAGVAHCDVKGRNVLLAADGRAMLADFGCARWMGDEGGNAGVGAVVRGTPVFMSPEAARGEAQEAAADIWALGCTVIEMATGGAPWQQRFADAIAVLHHVAHSGDAPKAPTWLSDEAKDFLSRCLARDPAKRWSAEQLLQHPFVASSSAAPVDPAAGGGGKAAAAPVELRVSPKSVLDQAFWEDSDSDTTVALTPADRVRGLVHGVAAGWTWSSGEHWITVCAHSGVGEDNNSDGTAASPGFEAGAGSSSTGVSEEQIGSDGGEHMGVDAPRGHAWSHGHHQGISAAAHGDADASSGSGNSSCSSSRRDGAISGGNTDSCCSSSHFTRSTGNKRCRCSAVNDAGLVTSPSELAGVCFPACRLSFLPFGECVRCPFRHVAGVSRNLDSGGAVPWWRWLRPAWAAYGLRLVVLSIAWVRPPIDIPISLAIPSHHRLAHSATKIRYGLTNQKNRRMDIEAF</sequence>
<feature type="domain" description="Protein kinase" evidence="7">
    <location>
        <begin position="7"/>
        <end position="268"/>
    </location>
</feature>
<dbReference type="PROSITE" id="PS00108">
    <property type="entry name" value="PROTEIN_KINASE_ST"/>
    <property type="match status" value="1"/>
</dbReference>
<evidence type="ECO:0000256" key="6">
    <source>
        <dbReference type="SAM" id="MobiDB-lite"/>
    </source>
</evidence>
<keyword evidence="2 5" id="KW-0547">Nucleotide-binding</keyword>
<organism evidence="8 9">
    <name type="scientific">Urochloa decumbens</name>
    <dbReference type="NCBI Taxonomy" id="240449"/>
    <lineage>
        <taxon>Eukaryota</taxon>
        <taxon>Viridiplantae</taxon>
        <taxon>Streptophyta</taxon>
        <taxon>Embryophyta</taxon>
        <taxon>Tracheophyta</taxon>
        <taxon>Spermatophyta</taxon>
        <taxon>Magnoliopsida</taxon>
        <taxon>Liliopsida</taxon>
        <taxon>Poales</taxon>
        <taxon>Poaceae</taxon>
        <taxon>PACMAD clade</taxon>
        <taxon>Panicoideae</taxon>
        <taxon>Panicodae</taxon>
        <taxon>Paniceae</taxon>
        <taxon>Melinidinae</taxon>
        <taxon>Urochloa</taxon>
    </lineage>
</organism>
<dbReference type="SUPFAM" id="SSF56112">
    <property type="entry name" value="Protein kinase-like (PK-like)"/>
    <property type="match status" value="1"/>
</dbReference>
<dbReference type="InterPro" id="IPR011009">
    <property type="entry name" value="Kinase-like_dom_sf"/>
</dbReference>
<proteinExistence type="predicted"/>
<reference evidence="9" key="1">
    <citation type="submission" date="2024-06" db="EMBL/GenBank/DDBJ databases">
        <authorList>
            <person name="Ryan C."/>
        </authorList>
    </citation>
    <scope>NUCLEOTIDE SEQUENCE [LARGE SCALE GENOMIC DNA]</scope>
</reference>
<evidence type="ECO:0000256" key="3">
    <source>
        <dbReference type="ARBA" id="ARBA00022777"/>
    </source>
</evidence>
<name>A0ABC9CLQ7_9POAL</name>
<dbReference type="GO" id="GO:0005524">
    <property type="term" value="F:ATP binding"/>
    <property type="evidence" value="ECO:0007669"/>
    <property type="project" value="UniProtKB-UniRule"/>
</dbReference>
<evidence type="ECO:0000256" key="5">
    <source>
        <dbReference type="PROSITE-ProRule" id="PRU10141"/>
    </source>
</evidence>
<evidence type="ECO:0000256" key="1">
    <source>
        <dbReference type="ARBA" id="ARBA00022679"/>
    </source>
</evidence>
<dbReference type="SMART" id="SM00220">
    <property type="entry name" value="S_TKc"/>
    <property type="match status" value="1"/>
</dbReference>
<keyword evidence="4 5" id="KW-0067">ATP-binding</keyword>
<dbReference type="AlphaFoldDB" id="A0ABC9CLQ7"/>
<dbReference type="FunFam" id="1.10.510.10:FF:000466">
    <property type="entry name" value="MAP kinase kinase kinase18"/>
    <property type="match status" value="1"/>
</dbReference>
<protein>
    <recommendedName>
        <fullName evidence="7">Protein kinase domain-containing protein</fullName>
    </recommendedName>
</protein>
<reference evidence="8 9" key="2">
    <citation type="submission" date="2024-10" db="EMBL/GenBank/DDBJ databases">
        <authorList>
            <person name="Ryan C."/>
        </authorList>
    </citation>
    <scope>NUCLEOTIDE SEQUENCE [LARGE SCALE GENOMIC DNA]</scope>
</reference>
<gene>
    <name evidence="8" type="ORF">URODEC1_LOCUS76402</name>
</gene>
<dbReference type="PROSITE" id="PS50011">
    <property type="entry name" value="PROTEIN_KINASE_DOM"/>
    <property type="match status" value="1"/>
</dbReference>